<name>A0A3L8D632_OOCBI</name>
<feature type="region of interest" description="Disordered" evidence="1">
    <location>
        <begin position="1"/>
        <end position="75"/>
    </location>
</feature>
<protein>
    <submittedName>
        <fullName evidence="2">Uncharacterized protein</fullName>
    </submittedName>
</protein>
<sequence>MSSVPSPETAEPIVVLPKGEVEQPVEQQRGNSQSVIEEDEEEREDENMEVNLEPEERRTSGKLRNEVSPTLEPSMDVVVCTY</sequence>
<proteinExistence type="predicted"/>
<evidence type="ECO:0000256" key="1">
    <source>
        <dbReference type="SAM" id="MobiDB-lite"/>
    </source>
</evidence>
<evidence type="ECO:0000313" key="2">
    <source>
        <dbReference type="EMBL" id="RLU15922.1"/>
    </source>
</evidence>
<dbReference type="AlphaFoldDB" id="A0A3L8D632"/>
<feature type="compositionally biased region" description="Basic and acidic residues" evidence="1">
    <location>
        <begin position="54"/>
        <end position="65"/>
    </location>
</feature>
<feature type="compositionally biased region" description="Acidic residues" evidence="1">
    <location>
        <begin position="36"/>
        <end position="48"/>
    </location>
</feature>
<dbReference type="Proteomes" id="UP000279307">
    <property type="component" value="Chromosome 12"/>
</dbReference>
<feature type="compositionally biased region" description="Polar residues" evidence="1">
    <location>
        <begin position="25"/>
        <end position="35"/>
    </location>
</feature>
<organism evidence="2">
    <name type="scientific">Ooceraea biroi</name>
    <name type="common">Clonal raider ant</name>
    <name type="synonym">Cerapachys biroi</name>
    <dbReference type="NCBI Taxonomy" id="2015173"/>
    <lineage>
        <taxon>Eukaryota</taxon>
        <taxon>Metazoa</taxon>
        <taxon>Ecdysozoa</taxon>
        <taxon>Arthropoda</taxon>
        <taxon>Hexapoda</taxon>
        <taxon>Insecta</taxon>
        <taxon>Pterygota</taxon>
        <taxon>Neoptera</taxon>
        <taxon>Endopterygota</taxon>
        <taxon>Hymenoptera</taxon>
        <taxon>Apocrita</taxon>
        <taxon>Aculeata</taxon>
        <taxon>Formicoidea</taxon>
        <taxon>Formicidae</taxon>
        <taxon>Dorylinae</taxon>
        <taxon>Ooceraea</taxon>
    </lineage>
</organism>
<dbReference type="EMBL" id="QOIP01000012">
    <property type="protein sequence ID" value="RLU15922.1"/>
    <property type="molecule type" value="Genomic_DNA"/>
</dbReference>
<accession>A0A3L8D632</accession>
<reference evidence="2" key="2">
    <citation type="submission" date="2018-07" db="EMBL/GenBank/DDBJ databases">
        <authorList>
            <person name="Mckenzie S.K."/>
            <person name="Kronauer D.J.C."/>
        </authorList>
    </citation>
    <scope>NUCLEOTIDE SEQUENCE</scope>
    <source>
        <strain evidence="2">Clonal line C1</strain>
    </source>
</reference>
<comment type="caution">
    <text evidence="2">The sequence shown here is derived from an EMBL/GenBank/DDBJ whole genome shotgun (WGS) entry which is preliminary data.</text>
</comment>
<reference evidence="2" key="1">
    <citation type="journal article" date="2018" name="Genome Res.">
        <title>The genomic architecture and molecular evolution of ant odorant receptors.</title>
        <authorList>
            <person name="McKenzie S.K."/>
            <person name="Kronauer D.J.C."/>
        </authorList>
    </citation>
    <scope>NUCLEOTIDE SEQUENCE [LARGE SCALE GENOMIC DNA]</scope>
    <source>
        <strain evidence="2">Clonal line C1</strain>
    </source>
</reference>
<gene>
    <name evidence="2" type="ORF">DMN91_011679</name>
</gene>